<dbReference type="PANTHER" id="PTHR11736">
    <property type="entry name" value="MELANOMA-ASSOCIATED ANTIGEN MAGE ANTIGEN"/>
    <property type="match status" value="1"/>
</dbReference>
<name>A0AAD9DDX6_9STRA</name>
<protein>
    <submittedName>
        <fullName evidence="3">MAGE family protein</fullName>
    </submittedName>
</protein>
<dbReference type="InterPro" id="IPR041898">
    <property type="entry name" value="MAGE_WH1"/>
</dbReference>
<feature type="compositionally biased region" description="Gly residues" evidence="1">
    <location>
        <begin position="241"/>
        <end position="256"/>
    </location>
</feature>
<dbReference type="InterPro" id="IPR037445">
    <property type="entry name" value="MAGE"/>
</dbReference>
<dbReference type="Proteomes" id="UP001224775">
    <property type="component" value="Unassembled WGS sequence"/>
</dbReference>
<dbReference type="InterPro" id="IPR041899">
    <property type="entry name" value="MAGE_WH2"/>
</dbReference>
<evidence type="ECO:0000313" key="3">
    <source>
        <dbReference type="EMBL" id="KAK1742215.1"/>
    </source>
</evidence>
<proteinExistence type="predicted"/>
<organism evidence="3 4">
    <name type="scientific">Skeletonema marinoi</name>
    <dbReference type="NCBI Taxonomy" id="267567"/>
    <lineage>
        <taxon>Eukaryota</taxon>
        <taxon>Sar</taxon>
        <taxon>Stramenopiles</taxon>
        <taxon>Ochrophyta</taxon>
        <taxon>Bacillariophyta</taxon>
        <taxon>Coscinodiscophyceae</taxon>
        <taxon>Thalassiosirophycidae</taxon>
        <taxon>Thalassiosirales</taxon>
        <taxon>Skeletonemataceae</taxon>
        <taxon>Skeletonema</taxon>
        <taxon>Skeletonema marinoi-dohrnii complex</taxon>
    </lineage>
</organism>
<feature type="region of interest" description="Disordered" evidence="1">
    <location>
        <begin position="1"/>
        <end position="31"/>
    </location>
</feature>
<feature type="region of interest" description="Disordered" evidence="1">
    <location>
        <begin position="220"/>
        <end position="262"/>
    </location>
</feature>
<comment type="caution">
    <text evidence="3">The sequence shown here is derived from an EMBL/GenBank/DDBJ whole genome shotgun (WGS) entry which is preliminary data.</text>
</comment>
<accession>A0AAD9DDX6</accession>
<evidence type="ECO:0000256" key="1">
    <source>
        <dbReference type="SAM" id="MobiDB-lite"/>
    </source>
</evidence>
<feature type="compositionally biased region" description="Acidic residues" evidence="1">
    <location>
        <begin position="334"/>
        <end position="354"/>
    </location>
</feature>
<dbReference type="AlphaFoldDB" id="A0AAD9DDX6"/>
<evidence type="ECO:0000313" key="4">
    <source>
        <dbReference type="Proteomes" id="UP001224775"/>
    </source>
</evidence>
<dbReference type="InterPro" id="IPR002190">
    <property type="entry name" value="MHD_dom"/>
</dbReference>
<feature type="region of interest" description="Disordered" evidence="1">
    <location>
        <begin position="324"/>
        <end position="367"/>
    </location>
</feature>
<dbReference type="SMART" id="SM01373">
    <property type="entry name" value="MAGE"/>
    <property type="match status" value="1"/>
</dbReference>
<dbReference type="GO" id="GO:0005634">
    <property type="term" value="C:nucleus"/>
    <property type="evidence" value="ECO:0007669"/>
    <property type="project" value="TreeGrafter"/>
</dbReference>
<dbReference type="Pfam" id="PF01454">
    <property type="entry name" value="MAGE"/>
    <property type="match status" value="1"/>
</dbReference>
<feature type="domain" description="MAGE" evidence="2">
    <location>
        <begin position="77"/>
        <end position="315"/>
    </location>
</feature>
<reference evidence="3" key="1">
    <citation type="submission" date="2023-06" db="EMBL/GenBank/DDBJ databases">
        <title>Survivors Of The Sea: Transcriptome response of Skeletonema marinoi to long-term dormancy.</title>
        <authorList>
            <person name="Pinder M.I.M."/>
            <person name="Kourtchenko O."/>
            <person name="Robertson E.K."/>
            <person name="Larsson T."/>
            <person name="Maumus F."/>
            <person name="Osuna-Cruz C.M."/>
            <person name="Vancaester E."/>
            <person name="Stenow R."/>
            <person name="Vandepoele K."/>
            <person name="Ploug H."/>
            <person name="Bruchert V."/>
            <person name="Godhe A."/>
            <person name="Topel M."/>
        </authorList>
    </citation>
    <scope>NUCLEOTIDE SEQUENCE</scope>
    <source>
        <strain evidence="3">R05AC</strain>
    </source>
</reference>
<dbReference type="Gene3D" id="1.10.10.1200">
    <property type="entry name" value="MAGE homology domain, winged helix WH1 motif"/>
    <property type="match status" value="1"/>
</dbReference>
<evidence type="ECO:0000259" key="2">
    <source>
        <dbReference type="SMART" id="SM01373"/>
    </source>
</evidence>
<dbReference type="PANTHER" id="PTHR11736:SF14">
    <property type="entry name" value="NSE3 HOMOLOG, SMC5-SMC6 COMPLEX COMPONENT"/>
    <property type="match status" value="1"/>
</dbReference>
<feature type="compositionally biased region" description="Acidic residues" evidence="1">
    <location>
        <begin position="16"/>
        <end position="28"/>
    </location>
</feature>
<gene>
    <name evidence="3" type="ORF">QTG54_006780</name>
</gene>
<dbReference type="Gene3D" id="1.10.10.1210">
    <property type="entry name" value="MAGE homology domain, winged helix WH2 motif"/>
    <property type="match status" value="1"/>
</dbReference>
<keyword evidence="4" id="KW-1185">Reference proteome</keyword>
<sequence length="367" mass="40700">MPRRSRSTATESVSFIEEEPTNNSDNEDSKEFFTQTQFTFSQQPADRSQNVDLARDSENKKLEDLNPTTRNKIVTDLSRMLLFKALGMNDPIDRTKVCAEASGEVKGVSKSALNEADKRLKDVFGFGVKRVNSKMEENLPARFKNRLYLINEVVDDDEGTHSLNLHSAHQECMTERGLLMVVLSFAFCKGTSAVRSGQMKGAGKKTRWITEHHLYSLLHRVDENIPSEPPSAEGRKKSRTSGGGGRHSLGGGGADGGVSETPDIDGLLEKFVSQDYLLRDKIEEGDESAGTSEDGKVIAYAMGPRAAMEVGRRQVVYFCSNVLDEQPDPTMLAEIDEDDESSEEEEEEGGEEVAEEPKKRGKRQKRG</sequence>
<dbReference type="EMBL" id="JATAAI010000011">
    <property type="protein sequence ID" value="KAK1742215.1"/>
    <property type="molecule type" value="Genomic_DNA"/>
</dbReference>